<dbReference type="SUPFAM" id="SSF46565">
    <property type="entry name" value="Chaperone J-domain"/>
    <property type="match status" value="1"/>
</dbReference>
<dbReference type="Pfam" id="PF01556">
    <property type="entry name" value="DnaJ_C"/>
    <property type="match status" value="1"/>
</dbReference>
<dbReference type="InterPro" id="IPR018253">
    <property type="entry name" value="DnaJ_domain_CS"/>
</dbReference>
<feature type="binding site" evidence="9">
    <location>
        <position position="195"/>
    </location>
    <ligand>
        <name>Zn(2+)</name>
        <dbReference type="ChEBI" id="CHEBI:29105"/>
        <label>1</label>
    </ligand>
</feature>
<dbReference type="GO" id="GO:0006260">
    <property type="term" value="P:DNA replication"/>
    <property type="evidence" value="ECO:0007669"/>
    <property type="project" value="UniProtKB-KW"/>
</dbReference>
<name>A0A0U9HP22_9BACT</name>
<dbReference type="CDD" id="cd10747">
    <property type="entry name" value="DnaJ_C"/>
    <property type="match status" value="1"/>
</dbReference>
<dbReference type="FunFam" id="2.60.260.20:FF:000013">
    <property type="entry name" value="DnaJ subfamily B member 11"/>
    <property type="match status" value="1"/>
</dbReference>
<feature type="binding site" evidence="9">
    <location>
        <position position="181"/>
    </location>
    <ligand>
        <name>Zn(2+)</name>
        <dbReference type="ChEBI" id="CHEBI:29105"/>
        <label>2</label>
    </ligand>
</feature>
<dbReference type="PANTHER" id="PTHR43096:SF52">
    <property type="entry name" value="DNAJ HOMOLOG 1, MITOCHONDRIAL-RELATED"/>
    <property type="match status" value="1"/>
</dbReference>
<evidence type="ECO:0000259" key="13">
    <source>
        <dbReference type="PROSITE" id="PS51188"/>
    </source>
</evidence>
<keyword evidence="3 9" id="KW-0479">Metal-binding</keyword>
<keyword evidence="5 9" id="KW-0863">Zinc-finger</keyword>
<keyword evidence="2 9" id="KW-0235">DNA replication</keyword>
<dbReference type="OrthoDB" id="9779889at2"/>
<feature type="binding site" evidence="9">
    <location>
        <position position="178"/>
    </location>
    <ligand>
        <name>Zn(2+)</name>
        <dbReference type="ChEBI" id="CHEBI:29105"/>
        <label>2</label>
    </ligand>
</feature>
<evidence type="ECO:0000256" key="5">
    <source>
        <dbReference type="ARBA" id="ARBA00022771"/>
    </source>
</evidence>
<comment type="subunit">
    <text evidence="9">Homodimer.</text>
</comment>
<dbReference type="RefSeq" id="WP_059176173.1">
    <property type="nucleotide sequence ID" value="NZ_BCNO01000001.1"/>
</dbReference>
<dbReference type="NCBIfam" id="NF008035">
    <property type="entry name" value="PRK10767.1"/>
    <property type="match status" value="1"/>
</dbReference>
<dbReference type="InterPro" id="IPR036410">
    <property type="entry name" value="HSP_DnaJ_Cys-rich_dom_sf"/>
</dbReference>
<evidence type="ECO:0000256" key="3">
    <source>
        <dbReference type="ARBA" id="ARBA00022723"/>
    </source>
</evidence>
<dbReference type="PROSITE" id="PS50076">
    <property type="entry name" value="DNAJ_2"/>
    <property type="match status" value="1"/>
</dbReference>
<feature type="region of interest" description="Disordered" evidence="11">
    <location>
        <begin position="290"/>
        <end position="310"/>
    </location>
</feature>
<keyword evidence="1 9" id="KW-0963">Cytoplasm</keyword>
<dbReference type="AlphaFoldDB" id="A0A0U9HP22"/>
<dbReference type="GO" id="GO:0008270">
    <property type="term" value="F:zinc ion binding"/>
    <property type="evidence" value="ECO:0007669"/>
    <property type="project" value="UniProtKB-UniRule"/>
</dbReference>
<gene>
    <name evidence="9" type="primary">dnaJ</name>
    <name evidence="14" type="ORF">TAGGR_1932</name>
</gene>
<comment type="cofactor">
    <cofactor evidence="9">
        <name>Zn(2+)</name>
        <dbReference type="ChEBI" id="CHEBI:29105"/>
    </cofactor>
    <text evidence="9">Binds 2 Zn(2+) ions per monomer.</text>
</comment>
<keyword evidence="7 9" id="KW-0346">Stress response</keyword>
<dbReference type="Pfam" id="PF00226">
    <property type="entry name" value="DnaJ"/>
    <property type="match status" value="1"/>
</dbReference>
<dbReference type="InterPro" id="IPR012724">
    <property type="entry name" value="DnaJ"/>
</dbReference>
<evidence type="ECO:0000256" key="2">
    <source>
        <dbReference type="ARBA" id="ARBA00022705"/>
    </source>
</evidence>
<dbReference type="InterPro" id="IPR002939">
    <property type="entry name" value="DnaJ_C"/>
</dbReference>
<dbReference type="Gene3D" id="6.20.20.10">
    <property type="match status" value="2"/>
</dbReference>
<evidence type="ECO:0000256" key="4">
    <source>
        <dbReference type="ARBA" id="ARBA00022737"/>
    </source>
</evidence>
<dbReference type="FunFam" id="1.10.287.110:FF:000031">
    <property type="entry name" value="Molecular chaperone DnaJ"/>
    <property type="match status" value="1"/>
</dbReference>
<comment type="similarity">
    <text evidence="9">Belongs to the DnaJ family.</text>
</comment>
<comment type="subcellular location">
    <subcellularLocation>
        <location evidence="9">Cytoplasm</location>
    </subcellularLocation>
</comment>
<feature type="binding site" evidence="9">
    <location>
        <position position="192"/>
    </location>
    <ligand>
        <name>Zn(2+)</name>
        <dbReference type="ChEBI" id="CHEBI:29105"/>
        <label>1</label>
    </ligand>
</feature>
<evidence type="ECO:0000256" key="7">
    <source>
        <dbReference type="ARBA" id="ARBA00023016"/>
    </source>
</evidence>
<feature type="binding site" evidence="9">
    <location>
        <position position="145"/>
    </location>
    <ligand>
        <name>Zn(2+)</name>
        <dbReference type="ChEBI" id="CHEBI:29105"/>
        <label>1</label>
    </ligand>
</feature>
<dbReference type="GO" id="GO:0009408">
    <property type="term" value="P:response to heat"/>
    <property type="evidence" value="ECO:0007669"/>
    <property type="project" value="InterPro"/>
</dbReference>
<dbReference type="GO" id="GO:0031072">
    <property type="term" value="F:heat shock protein binding"/>
    <property type="evidence" value="ECO:0007669"/>
    <property type="project" value="InterPro"/>
</dbReference>
<feature type="repeat" description="CXXCXGXG motif" evidence="9">
    <location>
        <begin position="192"/>
        <end position="199"/>
    </location>
</feature>
<dbReference type="SUPFAM" id="SSF57938">
    <property type="entry name" value="DnaJ/Hsp40 cysteine-rich domain"/>
    <property type="match status" value="1"/>
</dbReference>
<evidence type="ECO:0000256" key="8">
    <source>
        <dbReference type="ARBA" id="ARBA00023186"/>
    </source>
</evidence>
<keyword evidence="8 9" id="KW-0143">Chaperone</keyword>
<dbReference type="CDD" id="cd10719">
    <property type="entry name" value="DnaJ_zf"/>
    <property type="match status" value="1"/>
</dbReference>
<dbReference type="CDD" id="cd06257">
    <property type="entry name" value="DnaJ"/>
    <property type="match status" value="1"/>
</dbReference>
<feature type="binding site" evidence="9">
    <location>
        <position position="142"/>
    </location>
    <ligand>
        <name>Zn(2+)</name>
        <dbReference type="ChEBI" id="CHEBI:29105"/>
        <label>1</label>
    </ligand>
</feature>
<evidence type="ECO:0000313" key="14">
    <source>
        <dbReference type="EMBL" id="GAQ94747.1"/>
    </source>
</evidence>
<evidence type="ECO:0000313" key="15">
    <source>
        <dbReference type="Proteomes" id="UP000054976"/>
    </source>
</evidence>
<feature type="domain" description="CR-type" evidence="13">
    <location>
        <begin position="129"/>
        <end position="204"/>
    </location>
</feature>
<organism evidence="14 15">
    <name type="scientific">Thermodesulfovibrio aggregans</name>
    <dbReference type="NCBI Taxonomy" id="86166"/>
    <lineage>
        <taxon>Bacteria</taxon>
        <taxon>Pseudomonadati</taxon>
        <taxon>Nitrospirota</taxon>
        <taxon>Thermodesulfovibrionia</taxon>
        <taxon>Thermodesulfovibrionales</taxon>
        <taxon>Thermodesulfovibrionaceae</taxon>
        <taxon>Thermodesulfovibrio</taxon>
    </lineage>
</organism>
<evidence type="ECO:0000256" key="11">
    <source>
        <dbReference type="SAM" id="MobiDB-lite"/>
    </source>
</evidence>
<feature type="repeat" description="CXXCXGXG motif" evidence="9">
    <location>
        <begin position="142"/>
        <end position="149"/>
    </location>
</feature>
<evidence type="ECO:0000256" key="1">
    <source>
        <dbReference type="ARBA" id="ARBA00022490"/>
    </source>
</evidence>
<evidence type="ECO:0000256" key="6">
    <source>
        <dbReference type="ARBA" id="ARBA00022833"/>
    </source>
</evidence>
<dbReference type="PANTHER" id="PTHR43096">
    <property type="entry name" value="DNAJ HOMOLOG 1, MITOCHONDRIAL-RELATED"/>
    <property type="match status" value="1"/>
</dbReference>
<dbReference type="SUPFAM" id="SSF49493">
    <property type="entry name" value="HSP40/DnaJ peptide-binding domain"/>
    <property type="match status" value="2"/>
</dbReference>
<feature type="binding site" evidence="9">
    <location>
        <position position="159"/>
    </location>
    <ligand>
        <name>Zn(2+)</name>
        <dbReference type="ChEBI" id="CHEBI:29105"/>
        <label>2</label>
    </ligand>
</feature>
<dbReference type="EMBL" id="BCNO01000001">
    <property type="protein sequence ID" value="GAQ94747.1"/>
    <property type="molecule type" value="Genomic_DNA"/>
</dbReference>
<comment type="caution">
    <text evidence="14">The sequence shown here is derived from an EMBL/GenBank/DDBJ whole genome shotgun (WGS) entry which is preliminary data.</text>
</comment>
<feature type="repeat" description="CXXCXGXG motif" evidence="9">
    <location>
        <begin position="156"/>
        <end position="163"/>
    </location>
</feature>
<dbReference type="GO" id="GO:0005524">
    <property type="term" value="F:ATP binding"/>
    <property type="evidence" value="ECO:0007669"/>
    <property type="project" value="InterPro"/>
</dbReference>
<dbReference type="Gene3D" id="1.10.287.110">
    <property type="entry name" value="DnaJ domain"/>
    <property type="match status" value="1"/>
</dbReference>
<comment type="function">
    <text evidence="9">Participates actively in the response to hyperosmotic and heat shock by preventing the aggregation of stress-denatured proteins and by disaggregating proteins, also in an autonomous, DnaK-independent fashion. Unfolded proteins bind initially to DnaJ; upon interaction with the DnaJ-bound protein, DnaK hydrolyzes its bound ATP, resulting in the formation of a stable complex. GrpE releases ADP from DnaK; ATP binding to DnaK triggers the release of the substrate protein, thus completing the reaction cycle. Several rounds of ATP-dependent interactions between DnaJ, DnaK and GrpE are required for fully efficient folding. Also involved, together with DnaK and GrpE, in the DNA replication of plasmids through activation of initiation proteins.</text>
</comment>
<sequence>MERKDYYKILGVSKDATQDEIKKAYRKLARKYHPDLNPGNKEAEEKFKEINEAYAVLSDPQKRAEYDRGETFDFKGFDFGGFDFTKHFDLGDIFGDIFGETFTTTRTTYIKGEDIVIPVTLTFEEAYKGTVKPVTYQRYIECQVCHGSGADKVDICSRCGGTGRVQVSRGFMRVSQTCPNCGGTGRTASSKCKNCGGTGRVLITETVKAKIPAGVDSGSNVKVKGYGNAGRGGAPYGDLILEVNVIPHPFFTRKGEDVYIELPVTFVEAVLGAKVDVPTPDGNTVTMKIPEGTQGGQKFRISGKGFPSPKGGRKGDMYVVIKIVVPKGLSASEKEEIRKIERFYRENPREFMLRRES</sequence>
<evidence type="ECO:0000259" key="12">
    <source>
        <dbReference type="PROSITE" id="PS50076"/>
    </source>
</evidence>
<reference evidence="15" key="1">
    <citation type="submission" date="2016-01" db="EMBL/GenBank/DDBJ databases">
        <title>Draft genome sequence of Thermodesulfovibrio aggregans strain TGE-P1.</title>
        <authorList>
            <person name="Sekiguchi Y."/>
            <person name="Ohashi A."/>
            <person name="Matsuura N."/>
            <person name="Tourlousse M.D."/>
        </authorList>
    </citation>
    <scope>NUCLEOTIDE SEQUENCE [LARGE SCALE GENOMIC DNA]</scope>
    <source>
        <strain evidence="15">TGE-P1</strain>
    </source>
</reference>
<dbReference type="Proteomes" id="UP000054976">
    <property type="component" value="Unassembled WGS sequence"/>
</dbReference>
<feature type="zinc finger region" description="CR-type" evidence="10">
    <location>
        <begin position="129"/>
        <end position="204"/>
    </location>
</feature>
<keyword evidence="15" id="KW-1185">Reference proteome</keyword>
<dbReference type="GO" id="GO:0005737">
    <property type="term" value="C:cytoplasm"/>
    <property type="evidence" value="ECO:0007669"/>
    <property type="project" value="UniProtKB-SubCell"/>
</dbReference>
<dbReference type="InterPro" id="IPR036869">
    <property type="entry name" value="J_dom_sf"/>
</dbReference>
<keyword evidence="4 9" id="KW-0677">Repeat</keyword>
<dbReference type="STRING" id="86166.TAGGR_1932"/>
<dbReference type="Pfam" id="PF00684">
    <property type="entry name" value="DnaJ_CXXCXGXG"/>
    <property type="match status" value="1"/>
</dbReference>
<dbReference type="InterPro" id="IPR008971">
    <property type="entry name" value="HSP40/DnaJ_pept-bd"/>
</dbReference>
<dbReference type="PRINTS" id="PR00625">
    <property type="entry name" value="JDOMAIN"/>
</dbReference>
<proteinExistence type="inferred from homology"/>
<feature type="binding site" evidence="9">
    <location>
        <position position="156"/>
    </location>
    <ligand>
        <name>Zn(2+)</name>
        <dbReference type="ChEBI" id="CHEBI:29105"/>
        <label>2</label>
    </ligand>
</feature>
<dbReference type="NCBIfam" id="TIGR02349">
    <property type="entry name" value="DnaJ_bact"/>
    <property type="match status" value="1"/>
</dbReference>
<evidence type="ECO:0000256" key="9">
    <source>
        <dbReference type="HAMAP-Rule" id="MF_01152"/>
    </source>
</evidence>
<accession>A0A0U9HP22</accession>
<comment type="domain">
    <text evidence="9">The J domain is necessary and sufficient to stimulate DnaK ATPase activity. Zinc center 1 plays an important role in the autonomous, DnaK-independent chaperone activity of DnaJ. Zinc center 2 is essential for interaction with DnaK and for DnaJ activity.</text>
</comment>
<dbReference type="InterPro" id="IPR001623">
    <property type="entry name" value="DnaJ_domain"/>
</dbReference>
<dbReference type="HAMAP" id="MF_01152">
    <property type="entry name" value="DnaJ"/>
    <property type="match status" value="1"/>
</dbReference>
<dbReference type="GO" id="GO:0051082">
    <property type="term" value="F:unfolded protein binding"/>
    <property type="evidence" value="ECO:0007669"/>
    <property type="project" value="UniProtKB-UniRule"/>
</dbReference>
<feature type="repeat" description="CXXCXGXG motif" evidence="9">
    <location>
        <begin position="178"/>
        <end position="185"/>
    </location>
</feature>
<feature type="domain" description="J" evidence="12">
    <location>
        <begin position="5"/>
        <end position="70"/>
    </location>
</feature>
<dbReference type="Gene3D" id="2.60.260.20">
    <property type="entry name" value="Urease metallochaperone UreE, N-terminal domain"/>
    <property type="match status" value="2"/>
</dbReference>
<dbReference type="GO" id="GO:0042026">
    <property type="term" value="P:protein refolding"/>
    <property type="evidence" value="ECO:0007669"/>
    <property type="project" value="TreeGrafter"/>
</dbReference>
<dbReference type="InterPro" id="IPR001305">
    <property type="entry name" value="HSP_DnaJ_Cys-rich_dom"/>
</dbReference>
<keyword evidence="6 9" id="KW-0862">Zinc</keyword>
<dbReference type="PROSITE" id="PS51188">
    <property type="entry name" value="ZF_CR"/>
    <property type="match status" value="1"/>
</dbReference>
<dbReference type="SMART" id="SM00271">
    <property type="entry name" value="DnaJ"/>
    <property type="match status" value="1"/>
</dbReference>
<evidence type="ECO:0000256" key="10">
    <source>
        <dbReference type="PROSITE-ProRule" id="PRU00546"/>
    </source>
</evidence>
<dbReference type="PROSITE" id="PS00636">
    <property type="entry name" value="DNAJ_1"/>
    <property type="match status" value="1"/>
</dbReference>
<protein>
    <recommendedName>
        <fullName evidence="9">Chaperone protein DnaJ</fullName>
    </recommendedName>
</protein>